<dbReference type="GO" id="GO:0042884">
    <property type="term" value="P:microcin transport"/>
    <property type="evidence" value="ECO:0007669"/>
    <property type="project" value="TreeGrafter"/>
</dbReference>
<feature type="domain" description="Solute-binding protein family 5" evidence="2">
    <location>
        <begin position="90"/>
        <end position="500"/>
    </location>
</feature>
<gene>
    <name evidence="3" type="ORF">AAV94_09075</name>
</gene>
<protein>
    <submittedName>
        <fullName evidence="3">Peptide ABC transporter substrate-binding protein</fullName>
    </submittedName>
</protein>
<dbReference type="EMBL" id="LBNQ01000025">
    <property type="protein sequence ID" value="KKW67844.1"/>
    <property type="molecule type" value="Genomic_DNA"/>
</dbReference>
<dbReference type="InterPro" id="IPR000914">
    <property type="entry name" value="SBP_5_dom"/>
</dbReference>
<evidence type="ECO:0000256" key="1">
    <source>
        <dbReference type="ARBA" id="ARBA00022729"/>
    </source>
</evidence>
<dbReference type="STRING" id="1610491.AAV94_09075"/>
<reference evidence="3 4" key="1">
    <citation type="submission" date="2015-05" db="EMBL/GenBank/DDBJ databases">
        <title>Draft genome sequence of Lampropedia sp. CT6, isolated from the microbial mat of a hot water spring, located at Manikaran, India.</title>
        <authorList>
            <person name="Tripathi C."/>
            <person name="Rani P."/>
            <person name="Mahato N.K."/>
            <person name="Lal R."/>
        </authorList>
    </citation>
    <scope>NUCLEOTIDE SEQUENCE [LARGE SCALE GENOMIC DNA]</scope>
    <source>
        <strain evidence="3 4">CT6</strain>
    </source>
</reference>
<keyword evidence="1" id="KW-0732">Signal</keyword>
<evidence type="ECO:0000259" key="2">
    <source>
        <dbReference type="Pfam" id="PF00496"/>
    </source>
</evidence>
<keyword evidence="4" id="KW-1185">Reference proteome</keyword>
<dbReference type="Gene3D" id="3.10.105.10">
    <property type="entry name" value="Dipeptide-binding Protein, Domain 3"/>
    <property type="match status" value="1"/>
</dbReference>
<evidence type="ECO:0000313" key="3">
    <source>
        <dbReference type="EMBL" id="KKW67844.1"/>
    </source>
</evidence>
<dbReference type="PANTHER" id="PTHR30290">
    <property type="entry name" value="PERIPLASMIC BINDING COMPONENT OF ABC TRANSPORTER"/>
    <property type="match status" value="1"/>
</dbReference>
<dbReference type="GO" id="GO:0030288">
    <property type="term" value="C:outer membrane-bounded periplasmic space"/>
    <property type="evidence" value="ECO:0007669"/>
    <property type="project" value="TreeGrafter"/>
</dbReference>
<comment type="caution">
    <text evidence="3">The sequence shown here is derived from an EMBL/GenBank/DDBJ whole genome shotgun (WGS) entry which is preliminary data.</text>
</comment>
<sequence>MWLLAGAAWAGHAYALWGEPKYPPGFAHFDYANPAAPKDGELRLVSNLRSSTFDKYNPFTMRGSAPAYLQNLLFESLLTGALDETATGYGLLAESVEVADDRLSATFRLRPEARFHNGKPVLADDVKYSFETLISPQAAPVYASMLQDVEGADVLDAHTIRFRFRRPNRELPLTVGSLPIFSRDWGMVDGQRKPFDEIITDIPIGSGPYRIGPVIFGRDITYVRDPDYWGRELNVNVGANNFERITIRIYQDHTARLEALKAGEFDAMQFFSAGDWARRVRGRRFDSGELVKAEFQHHNPTGFQSYFLNVRRPLLQDVRVRRALALALDYEWMNQRLFYGAYRRVQGLFGNTQCAAEGEPSAQELALMAPLRAHIQPEAFGPMPRPPRTDDRPNGLRENLRKAQALLAEAGWHMRDGVLRNARGEPFIIEVMDSNDAGIRTISPWQRNLRKLGIEMRFRAVDFALMLQRMDRFDYDITSLNIRGSHNPGQEYLQLFGSEAADIEGGANYTGLKNPAVDALIGKMVSADSREQFVAACRALERVIVAEDVLIPAWYADAFRVAYNAKRLEFKAPMPPYVDTVENWIMFYWWSAQQPPQP</sequence>
<dbReference type="Gene3D" id="3.40.190.10">
    <property type="entry name" value="Periplasmic binding protein-like II"/>
    <property type="match status" value="1"/>
</dbReference>
<dbReference type="PIRSF" id="PIRSF002741">
    <property type="entry name" value="MppA"/>
    <property type="match status" value="1"/>
</dbReference>
<proteinExistence type="predicted"/>
<dbReference type="AlphaFoldDB" id="A0A0U1PZA5"/>
<dbReference type="InterPro" id="IPR039424">
    <property type="entry name" value="SBP_5"/>
</dbReference>
<dbReference type="PANTHER" id="PTHR30290:SF64">
    <property type="entry name" value="ABC TRANSPORTER PERIPLASMIC BINDING PROTEIN"/>
    <property type="match status" value="1"/>
</dbReference>
<dbReference type="OrthoDB" id="9803988at2"/>
<organism evidence="3 4">
    <name type="scientific">Lampropedia cohaerens</name>
    <dbReference type="NCBI Taxonomy" id="1610491"/>
    <lineage>
        <taxon>Bacteria</taxon>
        <taxon>Pseudomonadati</taxon>
        <taxon>Pseudomonadota</taxon>
        <taxon>Betaproteobacteria</taxon>
        <taxon>Burkholderiales</taxon>
        <taxon>Comamonadaceae</taxon>
        <taxon>Lampropedia</taxon>
    </lineage>
</organism>
<dbReference type="CDD" id="cd08497">
    <property type="entry name" value="MbnE-like"/>
    <property type="match status" value="1"/>
</dbReference>
<name>A0A0U1PZA5_9BURK</name>
<dbReference type="GO" id="GO:1904680">
    <property type="term" value="F:peptide transmembrane transporter activity"/>
    <property type="evidence" value="ECO:0007669"/>
    <property type="project" value="TreeGrafter"/>
</dbReference>
<dbReference type="GO" id="GO:0015833">
    <property type="term" value="P:peptide transport"/>
    <property type="evidence" value="ECO:0007669"/>
    <property type="project" value="TreeGrafter"/>
</dbReference>
<dbReference type="SUPFAM" id="SSF53850">
    <property type="entry name" value="Periplasmic binding protein-like II"/>
    <property type="match status" value="1"/>
</dbReference>
<dbReference type="Pfam" id="PF00496">
    <property type="entry name" value="SBP_bac_5"/>
    <property type="match status" value="1"/>
</dbReference>
<evidence type="ECO:0000313" key="4">
    <source>
        <dbReference type="Proteomes" id="UP000050580"/>
    </source>
</evidence>
<dbReference type="GO" id="GO:0043190">
    <property type="term" value="C:ATP-binding cassette (ABC) transporter complex"/>
    <property type="evidence" value="ECO:0007669"/>
    <property type="project" value="InterPro"/>
</dbReference>
<dbReference type="PATRIC" id="fig|1610491.3.peg.1932"/>
<dbReference type="InterPro" id="IPR030678">
    <property type="entry name" value="Peptide/Ni-bd"/>
</dbReference>
<accession>A0A0U1PZA5</accession>
<dbReference type="Proteomes" id="UP000050580">
    <property type="component" value="Unassembled WGS sequence"/>
</dbReference>